<proteinExistence type="predicted"/>
<dbReference type="EMBL" id="SWCI01000010">
    <property type="protein sequence ID" value="TKB48026.1"/>
    <property type="molecule type" value="Genomic_DNA"/>
</dbReference>
<dbReference type="Proteomes" id="UP000305674">
    <property type="component" value="Unassembled WGS sequence"/>
</dbReference>
<feature type="chain" id="PRO_5020321270" evidence="1">
    <location>
        <begin position="23"/>
        <end position="213"/>
    </location>
</feature>
<evidence type="ECO:0000256" key="1">
    <source>
        <dbReference type="SAM" id="SignalP"/>
    </source>
</evidence>
<comment type="caution">
    <text evidence="2">The sequence shown here is derived from an EMBL/GenBank/DDBJ whole genome shotgun (WGS) entry which is preliminary data.</text>
</comment>
<sequence length="213" mass="22996">MKTLFKTSAIAALVLASTSVAAVEFEGGHEVSFNASLVSNYIFRGVSLSDEDPALQGGVDYAHDSGLYAGIWASSYDDGGDTEVEVDWYAGYSFNLSDDVSVDLGGVRYYYADVGGHTTEWHVGLDLYGVGTALHYDQTLEAWYGEANYDITLTDPLSLSLHGGYAEPDKGDGAYDLMATLNYSVNGNVDLYGGVAYHEEEDETYLVGVSVYF</sequence>
<gene>
    <name evidence="2" type="ORF">FCL40_13955</name>
</gene>
<reference evidence="2 3" key="1">
    <citation type="submission" date="2019-04" db="EMBL/GenBank/DDBJ databases">
        <authorList>
            <person name="Hwang J.C."/>
        </authorList>
    </citation>
    <scope>NUCLEOTIDE SEQUENCE [LARGE SCALE GENOMIC DNA]</scope>
    <source>
        <strain evidence="2 3">IMCC35001</strain>
    </source>
</reference>
<name>A0A4U1BDI4_9GAMM</name>
<accession>A0A4U1BDI4</accession>
<dbReference type="SUPFAM" id="SSF56935">
    <property type="entry name" value="Porins"/>
    <property type="match status" value="1"/>
</dbReference>
<dbReference type="InterPro" id="IPR010239">
    <property type="entry name" value="CHP02001"/>
</dbReference>
<dbReference type="Pfam" id="PF09694">
    <property type="entry name" value="Gcw_chp"/>
    <property type="match status" value="1"/>
</dbReference>
<keyword evidence="1" id="KW-0732">Signal</keyword>
<dbReference type="AlphaFoldDB" id="A0A4U1BDI4"/>
<keyword evidence="3" id="KW-1185">Reference proteome</keyword>
<feature type="signal peptide" evidence="1">
    <location>
        <begin position="1"/>
        <end position="22"/>
    </location>
</feature>
<organism evidence="2 3">
    <name type="scientific">Ferrimonas sediminicola</name>
    <dbReference type="NCBI Taxonomy" id="2569538"/>
    <lineage>
        <taxon>Bacteria</taxon>
        <taxon>Pseudomonadati</taxon>
        <taxon>Pseudomonadota</taxon>
        <taxon>Gammaproteobacteria</taxon>
        <taxon>Alteromonadales</taxon>
        <taxon>Ferrimonadaceae</taxon>
        <taxon>Ferrimonas</taxon>
    </lineage>
</organism>
<evidence type="ECO:0000313" key="3">
    <source>
        <dbReference type="Proteomes" id="UP000305674"/>
    </source>
</evidence>
<evidence type="ECO:0000313" key="2">
    <source>
        <dbReference type="EMBL" id="TKB48026.1"/>
    </source>
</evidence>
<dbReference type="RefSeq" id="WP_136853916.1">
    <property type="nucleotide sequence ID" value="NZ_SWCI01000010.1"/>
</dbReference>
<dbReference type="OrthoDB" id="9793561at2"/>
<dbReference type="NCBIfam" id="TIGR02001">
    <property type="entry name" value="gcw_chp"/>
    <property type="match status" value="1"/>
</dbReference>
<protein>
    <submittedName>
        <fullName evidence="2">Uncharacterized protein</fullName>
    </submittedName>
</protein>